<dbReference type="RefSeq" id="WP_105512775.1">
    <property type="nucleotide sequence ID" value="NZ_PVEP01000001.1"/>
</dbReference>
<gene>
    <name evidence="7" type="ORF">LX70_00312</name>
</gene>
<dbReference type="SMART" id="SM00849">
    <property type="entry name" value="Lactamase_B"/>
    <property type="match status" value="1"/>
</dbReference>
<dbReference type="InterPro" id="IPR036866">
    <property type="entry name" value="RibonucZ/Hydroxyglut_hydro"/>
</dbReference>
<proteinExistence type="inferred from homology"/>
<dbReference type="Gene3D" id="3.60.15.10">
    <property type="entry name" value="Ribonuclease Z/Hydroxyacylglutathione hydrolase-like"/>
    <property type="match status" value="1"/>
</dbReference>
<dbReference type="SUPFAM" id="SSF56281">
    <property type="entry name" value="Metallo-hydrolase/oxidoreductase"/>
    <property type="match status" value="1"/>
</dbReference>
<evidence type="ECO:0000256" key="3">
    <source>
        <dbReference type="ARBA" id="ARBA00022801"/>
    </source>
</evidence>
<feature type="signal peptide" evidence="5">
    <location>
        <begin position="1"/>
        <end position="27"/>
    </location>
</feature>
<dbReference type="PANTHER" id="PTHR42978:SF6">
    <property type="entry name" value="QUORUM-QUENCHING LACTONASE YTNP-RELATED"/>
    <property type="match status" value="1"/>
</dbReference>
<comment type="caution">
    <text evidence="7">The sequence shown here is derived from an EMBL/GenBank/DDBJ whole genome shotgun (WGS) entry which is preliminary data.</text>
</comment>
<dbReference type="AlphaFoldDB" id="A0A2S8SCJ8"/>
<dbReference type="PANTHER" id="PTHR42978">
    <property type="entry name" value="QUORUM-QUENCHING LACTONASE YTNP-RELATED-RELATED"/>
    <property type="match status" value="1"/>
</dbReference>
<feature type="domain" description="Metallo-beta-lactamase" evidence="6">
    <location>
        <begin position="76"/>
        <end position="277"/>
    </location>
</feature>
<evidence type="ECO:0000313" key="8">
    <source>
        <dbReference type="Proteomes" id="UP000238338"/>
    </source>
</evidence>
<evidence type="ECO:0000256" key="4">
    <source>
        <dbReference type="ARBA" id="ARBA00022833"/>
    </source>
</evidence>
<feature type="chain" id="PRO_5015562326" evidence="5">
    <location>
        <begin position="28"/>
        <end position="302"/>
    </location>
</feature>
<keyword evidence="5" id="KW-0732">Signal</keyword>
<organism evidence="7 8">
    <name type="scientific">Albidovulum denitrificans</name>
    <dbReference type="NCBI Taxonomy" id="404881"/>
    <lineage>
        <taxon>Bacteria</taxon>
        <taxon>Pseudomonadati</taxon>
        <taxon>Pseudomonadota</taxon>
        <taxon>Alphaproteobacteria</taxon>
        <taxon>Rhodobacterales</taxon>
        <taxon>Paracoccaceae</taxon>
        <taxon>Albidovulum</taxon>
    </lineage>
</organism>
<keyword evidence="3 7" id="KW-0378">Hydrolase</keyword>
<keyword evidence="8" id="KW-1185">Reference proteome</keyword>
<dbReference type="OrthoDB" id="9773738at2"/>
<accession>A0A2S8SCJ8</accession>
<dbReference type="GO" id="GO:0046872">
    <property type="term" value="F:metal ion binding"/>
    <property type="evidence" value="ECO:0007669"/>
    <property type="project" value="UniProtKB-KW"/>
</dbReference>
<protein>
    <submittedName>
        <fullName evidence="7">Glyoxylase-like metal-dependent hydrolase (Beta-lactamase superfamily II)</fullName>
    </submittedName>
</protein>
<evidence type="ECO:0000313" key="7">
    <source>
        <dbReference type="EMBL" id="PQV58500.1"/>
    </source>
</evidence>
<name>A0A2S8SCJ8_9RHOB</name>
<dbReference type="InterPro" id="IPR006311">
    <property type="entry name" value="TAT_signal"/>
</dbReference>
<sequence>MKITRRRLLGAAAATGAMAALPRMSFAATTMTLGAAEIDTLSDGHLVLPASFVSPDPQATEILTGFGITTPQVEAPCNVTLLRDGTHTVLFDVGAGPDFMPTAGKLSAALDALGVTPEDITHVVFTHAHPDHLWGVLDDFDEPLFANAQHMMGKAEFDFWIDPAAAETLDEGRKVFAAGALRRLQVLEDRLLTFSAETEILPGIHAHASFGHTPGHMAFEIRQGNAACMIVGDAIGNGHVAFAAPGLIAGADQDPETGIATRQALLDRLAVSQMPMIGYHLPDGGAGRVERADGAYRFTAEL</sequence>
<dbReference type="InterPro" id="IPR051013">
    <property type="entry name" value="MBL_superfamily_lactonases"/>
</dbReference>
<dbReference type="EMBL" id="PVEP01000001">
    <property type="protein sequence ID" value="PQV58500.1"/>
    <property type="molecule type" value="Genomic_DNA"/>
</dbReference>
<evidence type="ECO:0000256" key="5">
    <source>
        <dbReference type="SAM" id="SignalP"/>
    </source>
</evidence>
<keyword evidence="4" id="KW-0862">Zinc</keyword>
<evidence type="ECO:0000259" key="6">
    <source>
        <dbReference type="SMART" id="SM00849"/>
    </source>
</evidence>
<dbReference type="Pfam" id="PF00753">
    <property type="entry name" value="Lactamase_B"/>
    <property type="match status" value="1"/>
</dbReference>
<dbReference type="InterPro" id="IPR001279">
    <property type="entry name" value="Metallo-B-lactamas"/>
</dbReference>
<evidence type="ECO:0000256" key="1">
    <source>
        <dbReference type="ARBA" id="ARBA00007749"/>
    </source>
</evidence>
<dbReference type="Proteomes" id="UP000238338">
    <property type="component" value="Unassembled WGS sequence"/>
</dbReference>
<dbReference type="GO" id="GO:0016787">
    <property type="term" value="F:hydrolase activity"/>
    <property type="evidence" value="ECO:0007669"/>
    <property type="project" value="UniProtKB-KW"/>
</dbReference>
<comment type="similarity">
    <text evidence="1">Belongs to the metallo-beta-lactamase superfamily.</text>
</comment>
<keyword evidence="2" id="KW-0479">Metal-binding</keyword>
<reference evidence="7 8" key="1">
    <citation type="submission" date="2018-02" db="EMBL/GenBank/DDBJ databases">
        <title>Genomic Encyclopedia of Archaeal and Bacterial Type Strains, Phase II (KMG-II): from individual species to whole genera.</title>
        <authorList>
            <person name="Goeker M."/>
        </authorList>
    </citation>
    <scope>NUCLEOTIDE SEQUENCE [LARGE SCALE GENOMIC DNA]</scope>
    <source>
        <strain evidence="7 8">DSM 18921</strain>
    </source>
</reference>
<dbReference type="CDD" id="cd07720">
    <property type="entry name" value="OPHC2-like_MBL-fold"/>
    <property type="match status" value="1"/>
</dbReference>
<evidence type="ECO:0000256" key="2">
    <source>
        <dbReference type="ARBA" id="ARBA00022723"/>
    </source>
</evidence>
<dbReference type="PROSITE" id="PS51318">
    <property type="entry name" value="TAT"/>
    <property type="match status" value="1"/>
</dbReference>